<evidence type="ECO:0000256" key="2">
    <source>
        <dbReference type="ARBA" id="ARBA00022801"/>
    </source>
</evidence>
<evidence type="ECO:0000256" key="1">
    <source>
        <dbReference type="ARBA" id="ARBA00001946"/>
    </source>
</evidence>
<dbReference type="EMBL" id="BAABID010000010">
    <property type="protein sequence ID" value="GAA4730997.1"/>
    <property type="molecule type" value="Genomic_DNA"/>
</dbReference>
<accession>A0ABP8YNI0</accession>
<evidence type="ECO:0000259" key="3">
    <source>
        <dbReference type="PROSITE" id="PS51462"/>
    </source>
</evidence>
<dbReference type="RefSeq" id="WP_172148976.1">
    <property type="nucleotide sequence ID" value="NZ_BAABID010000010.1"/>
</dbReference>
<comment type="cofactor">
    <cofactor evidence="1">
        <name>Mg(2+)</name>
        <dbReference type="ChEBI" id="CHEBI:18420"/>
    </cofactor>
</comment>
<dbReference type="CDD" id="cd18879">
    <property type="entry name" value="NUDIX_Hydrolase"/>
    <property type="match status" value="1"/>
</dbReference>
<dbReference type="PANTHER" id="PTHR43046:SF16">
    <property type="entry name" value="ADP-RIBOSE PYROPHOSPHATASE YJHB-RELATED"/>
    <property type="match status" value="1"/>
</dbReference>
<keyword evidence="2" id="KW-0378">Hydrolase</keyword>
<evidence type="ECO:0000313" key="5">
    <source>
        <dbReference type="Proteomes" id="UP001500956"/>
    </source>
</evidence>
<keyword evidence="5" id="KW-1185">Reference proteome</keyword>
<dbReference type="InterPro" id="IPR000086">
    <property type="entry name" value="NUDIX_hydrolase_dom"/>
</dbReference>
<comment type="caution">
    <text evidence="4">The sequence shown here is derived from an EMBL/GenBank/DDBJ whole genome shotgun (WGS) entry which is preliminary data.</text>
</comment>
<organism evidence="4 5">
    <name type="scientific">Isoptericola chiayiensis</name>
    <dbReference type="NCBI Taxonomy" id="579446"/>
    <lineage>
        <taxon>Bacteria</taxon>
        <taxon>Bacillati</taxon>
        <taxon>Actinomycetota</taxon>
        <taxon>Actinomycetes</taxon>
        <taxon>Micrococcales</taxon>
        <taxon>Promicromonosporaceae</taxon>
        <taxon>Isoptericola</taxon>
    </lineage>
</organism>
<name>A0ABP8YNI0_9MICO</name>
<dbReference type="Pfam" id="PF00293">
    <property type="entry name" value="NUDIX"/>
    <property type="match status" value="1"/>
</dbReference>
<sequence length="169" mass="18262">MPIPDHVVSLRARIGTDLLWLPGVSAVVRDGDHRLLLGRRADSGQWALPSGILDPGEEPAVGIAREILEETAVAVEVVGIVGVFATPVVTYPNGDRTAYLDTLFRARPVSPEAARAARVADDESLEVGWFAAHELPEDLASSTRERLDREREFLAADGDAALFARPEES</sequence>
<dbReference type="InterPro" id="IPR015797">
    <property type="entry name" value="NUDIX_hydrolase-like_dom_sf"/>
</dbReference>
<proteinExistence type="predicted"/>
<gene>
    <name evidence="4" type="ORF">GCM10023216_23660</name>
</gene>
<dbReference type="Proteomes" id="UP001500956">
    <property type="component" value="Unassembled WGS sequence"/>
</dbReference>
<reference evidence="5" key="1">
    <citation type="journal article" date="2019" name="Int. J. Syst. Evol. Microbiol.">
        <title>The Global Catalogue of Microorganisms (GCM) 10K type strain sequencing project: providing services to taxonomists for standard genome sequencing and annotation.</title>
        <authorList>
            <consortium name="The Broad Institute Genomics Platform"/>
            <consortium name="The Broad Institute Genome Sequencing Center for Infectious Disease"/>
            <person name="Wu L."/>
            <person name="Ma J."/>
        </authorList>
    </citation>
    <scope>NUCLEOTIDE SEQUENCE [LARGE SCALE GENOMIC DNA]</scope>
    <source>
        <strain evidence="5">JCM 18063</strain>
    </source>
</reference>
<protein>
    <submittedName>
        <fullName evidence="4">NUDIX domain-containing protein</fullName>
    </submittedName>
</protein>
<dbReference type="Gene3D" id="3.90.79.10">
    <property type="entry name" value="Nucleoside Triphosphate Pyrophosphohydrolase"/>
    <property type="match status" value="1"/>
</dbReference>
<dbReference type="PROSITE" id="PS51462">
    <property type="entry name" value="NUDIX"/>
    <property type="match status" value="1"/>
</dbReference>
<dbReference type="PANTHER" id="PTHR43046">
    <property type="entry name" value="GDP-MANNOSE MANNOSYL HYDROLASE"/>
    <property type="match status" value="1"/>
</dbReference>
<dbReference type="SUPFAM" id="SSF55811">
    <property type="entry name" value="Nudix"/>
    <property type="match status" value="1"/>
</dbReference>
<evidence type="ECO:0000313" key="4">
    <source>
        <dbReference type="EMBL" id="GAA4730997.1"/>
    </source>
</evidence>
<feature type="domain" description="Nudix hydrolase" evidence="3">
    <location>
        <begin position="19"/>
        <end position="152"/>
    </location>
</feature>